<dbReference type="GO" id="GO:0000287">
    <property type="term" value="F:magnesium ion binding"/>
    <property type="evidence" value="ECO:0007669"/>
    <property type="project" value="InterPro"/>
</dbReference>
<dbReference type="PANTHER" id="PTHR12215:SF10">
    <property type="entry name" value="L-AMINOADIPATE-SEMIALDEHYDE DEHYDROGENASE-PHOSPHOPANTETHEINYL TRANSFERASE"/>
    <property type="match status" value="1"/>
</dbReference>
<dbReference type="STRING" id="418784.A0A2P7YJT1"/>
<dbReference type="AlphaFoldDB" id="A0A2P7YJT1"/>
<evidence type="ECO:0000313" key="5">
    <source>
        <dbReference type="Proteomes" id="UP000241107"/>
    </source>
</evidence>
<dbReference type="GO" id="GO:0019878">
    <property type="term" value="P:lysine biosynthetic process via aminoadipic acid"/>
    <property type="evidence" value="ECO:0007669"/>
    <property type="project" value="TreeGrafter"/>
</dbReference>
<evidence type="ECO:0000313" key="4">
    <source>
        <dbReference type="EMBL" id="PSK36219.1"/>
    </source>
</evidence>
<dbReference type="Gene3D" id="3.90.470.20">
    <property type="entry name" value="4'-phosphopantetheinyl transferase domain"/>
    <property type="match status" value="1"/>
</dbReference>
<sequence>MNQWDHKKHPTILFTCSRGDYRLRQLLNDDYNFESCLRLLSLKDQLQVRNVKHNKQLALLSRLFLKCAVNFALLSIYPDHPRGLWEEIEFEYNEHGKPEIKGRPFAYNNSNSNDLSCIAILLEATAVGVDLSHEEQDSVSSTEFMSQFEGIFGGSEVEQLNSIKTTSERYNAFNHLWTLKEAFTKYLGCGLNIDLSLFSFGLTEVPENGCLPQQSDSKLTNYDIDWVECLVDSSKVHHDLLKLDPTMHCYSTTLKVCDKLPVIASIITNCQAEASGIHLDLYEILKNEII</sequence>
<evidence type="ECO:0000256" key="2">
    <source>
        <dbReference type="ARBA" id="ARBA00022679"/>
    </source>
</evidence>
<reference evidence="4 5" key="1">
    <citation type="submission" date="2018-03" db="EMBL/GenBank/DDBJ databases">
        <title>Candida pseudohaemulonii genome assembly and annotation.</title>
        <authorList>
            <person name="Munoz J.F."/>
            <person name="Gade L.G."/>
            <person name="Chow N.A."/>
            <person name="Litvintseva A.P."/>
            <person name="Loparev V.N."/>
            <person name="Cuomo C.A."/>
        </authorList>
    </citation>
    <scope>NUCLEOTIDE SEQUENCE [LARGE SCALE GENOMIC DNA]</scope>
    <source>
        <strain evidence="4 5">B12108</strain>
    </source>
</reference>
<protein>
    <recommendedName>
        <fullName evidence="1">holo-[acyl-carrier-protein] synthase</fullName>
        <ecNumber evidence="1">2.7.8.7</ecNumber>
    </recommendedName>
</protein>
<dbReference type="Pfam" id="PF01648">
    <property type="entry name" value="ACPS"/>
    <property type="match status" value="1"/>
</dbReference>
<dbReference type="Proteomes" id="UP000241107">
    <property type="component" value="Unassembled WGS sequence"/>
</dbReference>
<gene>
    <name evidence="4" type="ORF">C7M61_004038</name>
</gene>
<name>A0A2P7YJT1_9ASCO</name>
<dbReference type="InterPro" id="IPR008278">
    <property type="entry name" value="4-PPantetheinyl_Trfase_dom"/>
</dbReference>
<accession>A0A2P7YJT1</accession>
<dbReference type="GO" id="GO:0008897">
    <property type="term" value="F:holo-[acyl-carrier-protein] synthase activity"/>
    <property type="evidence" value="ECO:0007669"/>
    <property type="project" value="UniProtKB-EC"/>
</dbReference>
<proteinExistence type="predicted"/>
<comment type="caution">
    <text evidence="4">The sequence shown here is derived from an EMBL/GenBank/DDBJ whole genome shotgun (WGS) entry which is preliminary data.</text>
</comment>
<dbReference type="SUPFAM" id="SSF56214">
    <property type="entry name" value="4'-phosphopantetheinyl transferase"/>
    <property type="match status" value="2"/>
</dbReference>
<dbReference type="EMBL" id="PYFQ01000012">
    <property type="protein sequence ID" value="PSK36219.1"/>
    <property type="molecule type" value="Genomic_DNA"/>
</dbReference>
<evidence type="ECO:0000259" key="3">
    <source>
        <dbReference type="Pfam" id="PF01648"/>
    </source>
</evidence>
<dbReference type="VEuPathDB" id="FungiDB:C7M61_004038"/>
<dbReference type="PANTHER" id="PTHR12215">
    <property type="entry name" value="PHOSPHOPANTETHEINE TRANSFERASE"/>
    <property type="match status" value="1"/>
</dbReference>
<dbReference type="OrthoDB" id="26719at2759"/>
<keyword evidence="2" id="KW-0808">Transferase</keyword>
<keyword evidence="5" id="KW-1185">Reference proteome</keyword>
<dbReference type="InterPro" id="IPR050559">
    <property type="entry name" value="P-Pant_transferase_sf"/>
</dbReference>
<feature type="domain" description="4'-phosphopantetheinyl transferase" evidence="3">
    <location>
        <begin position="126"/>
        <end position="204"/>
    </location>
</feature>
<dbReference type="GeneID" id="36567426"/>
<organism evidence="4 5">
    <name type="scientific">Candidozyma pseudohaemuli</name>
    <dbReference type="NCBI Taxonomy" id="418784"/>
    <lineage>
        <taxon>Eukaryota</taxon>
        <taxon>Fungi</taxon>
        <taxon>Dikarya</taxon>
        <taxon>Ascomycota</taxon>
        <taxon>Saccharomycotina</taxon>
        <taxon>Pichiomycetes</taxon>
        <taxon>Metschnikowiaceae</taxon>
        <taxon>Candidozyma</taxon>
    </lineage>
</organism>
<dbReference type="InterPro" id="IPR037143">
    <property type="entry name" value="4-PPantetheinyl_Trfase_dom_sf"/>
</dbReference>
<evidence type="ECO:0000256" key="1">
    <source>
        <dbReference type="ARBA" id="ARBA00013172"/>
    </source>
</evidence>
<dbReference type="EC" id="2.7.8.7" evidence="1"/>
<dbReference type="RefSeq" id="XP_024712339.1">
    <property type="nucleotide sequence ID" value="XM_024859367.1"/>
</dbReference>
<dbReference type="GO" id="GO:0005829">
    <property type="term" value="C:cytosol"/>
    <property type="evidence" value="ECO:0007669"/>
    <property type="project" value="TreeGrafter"/>
</dbReference>